<accession>A0A1X7JBD8</accession>
<keyword evidence="1" id="KW-0472">Membrane</keyword>
<evidence type="ECO:0000259" key="2">
    <source>
        <dbReference type="Pfam" id="PF03703"/>
    </source>
</evidence>
<gene>
    <name evidence="3" type="ORF">GX356_03825</name>
    <name evidence="4" type="ORF">SAMN06295981_1422</name>
</gene>
<reference evidence="4" key="1">
    <citation type="submission" date="2017-04" db="EMBL/GenBank/DDBJ databases">
        <authorList>
            <person name="Afonso C.L."/>
            <person name="Miller P.J."/>
            <person name="Scott M.A."/>
            <person name="Spackman E."/>
            <person name="Goraichik I."/>
            <person name="Dimitrov K.M."/>
            <person name="Suarez D.L."/>
            <person name="Swayne D.E."/>
        </authorList>
    </citation>
    <scope>NUCLEOTIDE SEQUENCE [LARGE SCALE GENOMIC DNA]</scope>
    <source>
        <strain evidence="4">VDS</strain>
    </source>
</reference>
<protein>
    <submittedName>
        <fullName evidence="4">PH domain-containing protein</fullName>
    </submittedName>
</protein>
<dbReference type="EMBL" id="FXAR01000004">
    <property type="protein sequence ID" value="SMG25179.1"/>
    <property type="molecule type" value="Genomic_DNA"/>
</dbReference>
<dbReference type="Proteomes" id="UP000568696">
    <property type="component" value="Unassembled WGS sequence"/>
</dbReference>
<dbReference type="InterPro" id="IPR005182">
    <property type="entry name" value="YdbS-like_PH"/>
</dbReference>
<reference evidence="5" key="2">
    <citation type="submission" date="2017-04" db="EMBL/GenBank/DDBJ databases">
        <authorList>
            <person name="Varghese N."/>
            <person name="Submissions S."/>
        </authorList>
    </citation>
    <scope>NUCLEOTIDE SEQUENCE [LARGE SCALE GENOMIC DNA]</scope>
    <source>
        <strain evidence="5">VDS</strain>
    </source>
</reference>
<dbReference type="Proteomes" id="UP000193309">
    <property type="component" value="Unassembled WGS sequence"/>
</dbReference>
<name>A0A1X7JBD8_9CORY</name>
<dbReference type="EMBL" id="JAAYSN010000097">
    <property type="protein sequence ID" value="NLP38836.1"/>
    <property type="molecule type" value="Genomic_DNA"/>
</dbReference>
<evidence type="ECO:0000256" key="1">
    <source>
        <dbReference type="SAM" id="Phobius"/>
    </source>
</evidence>
<organism evidence="4 5">
    <name type="scientific">Corynebacterium pollutisoli</name>
    <dbReference type="NCBI Taxonomy" id="1610489"/>
    <lineage>
        <taxon>Bacteria</taxon>
        <taxon>Bacillati</taxon>
        <taxon>Actinomycetota</taxon>
        <taxon>Actinomycetes</taxon>
        <taxon>Mycobacteriales</taxon>
        <taxon>Corynebacteriaceae</taxon>
        <taxon>Corynebacterium</taxon>
    </lineage>
</organism>
<dbReference type="AlphaFoldDB" id="A0A1X7JBD8"/>
<dbReference type="RefSeq" id="WP_085549548.1">
    <property type="nucleotide sequence ID" value="NZ_FXAR01000004.1"/>
</dbReference>
<sequence>MGLFRPVRGEVVRADLTAPLHSLTFPALELILVTGLSWMLIGWLDQPGSVVDPQLRNAVVLVWLVLAFWRFVWPLLKSRRRRFVVTDQRLVVRAGEFNARTDSIPFRDIRSVQRRRNGIYLAIVGYERPLYFPDVPRAKRVTAMIEESLPPAPVRYW</sequence>
<dbReference type="OrthoDB" id="4413216at2"/>
<evidence type="ECO:0000313" key="5">
    <source>
        <dbReference type="Proteomes" id="UP000193309"/>
    </source>
</evidence>
<evidence type="ECO:0000313" key="3">
    <source>
        <dbReference type="EMBL" id="NLP38836.1"/>
    </source>
</evidence>
<proteinExistence type="predicted"/>
<feature type="transmembrane region" description="Helical" evidence="1">
    <location>
        <begin position="55"/>
        <end position="73"/>
    </location>
</feature>
<feature type="domain" description="YdbS-like PH" evidence="2">
    <location>
        <begin position="79"/>
        <end position="117"/>
    </location>
</feature>
<keyword evidence="1" id="KW-1133">Transmembrane helix</keyword>
<feature type="transmembrane region" description="Helical" evidence="1">
    <location>
        <begin position="20"/>
        <end position="43"/>
    </location>
</feature>
<keyword evidence="5" id="KW-1185">Reference proteome</keyword>
<evidence type="ECO:0000313" key="6">
    <source>
        <dbReference type="Proteomes" id="UP000568696"/>
    </source>
</evidence>
<dbReference type="Pfam" id="PF03703">
    <property type="entry name" value="bPH_2"/>
    <property type="match status" value="1"/>
</dbReference>
<dbReference type="STRING" id="1610489.SAMN06295981_1422"/>
<reference evidence="3 6" key="3">
    <citation type="journal article" date="2020" name="Biotechnol. Biofuels">
        <title>New insights from the biogas microbiome by comprehensive genome-resolved metagenomics of nearly 1600 species originating from multiple anaerobic digesters.</title>
        <authorList>
            <person name="Campanaro S."/>
            <person name="Treu L."/>
            <person name="Rodriguez-R L.M."/>
            <person name="Kovalovszki A."/>
            <person name="Ziels R.M."/>
            <person name="Maus I."/>
            <person name="Zhu X."/>
            <person name="Kougias P.G."/>
            <person name="Basile A."/>
            <person name="Luo G."/>
            <person name="Schluter A."/>
            <person name="Konstantinidis K.T."/>
            <person name="Angelidaki I."/>
        </authorList>
    </citation>
    <scope>NUCLEOTIDE SEQUENCE [LARGE SCALE GENOMIC DNA]</scope>
    <source>
        <strain evidence="3">AS23ysBPME_344</strain>
    </source>
</reference>
<keyword evidence="1" id="KW-0812">Transmembrane</keyword>
<evidence type="ECO:0000313" key="4">
    <source>
        <dbReference type="EMBL" id="SMG25179.1"/>
    </source>
</evidence>